<reference evidence="2 3" key="1">
    <citation type="submission" date="2020-10" db="EMBL/GenBank/DDBJ databases">
        <title>Connecting structure to function with the recovery of over 1000 high-quality activated sludge metagenome-assembled genomes encoding full-length rRNA genes using long-read sequencing.</title>
        <authorList>
            <person name="Singleton C.M."/>
            <person name="Petriglieri F."/>
            <person name="Kristensen J.M."/>
            <person name="Kirkegaard R.H."/>
            <person name="Michaelsen T.Y."/>
            <person name="Andersen M.H."/>
            <person name="Karst S.M."/>
            <person name="Dueholm M.S."/>
            <person name="Nielsen P.H."/>
            <person name="Albertsen M."/>
        </authorList>
    </citation>
    <scope>NUCLEOTIDE SEQUENCE [LARGE SCALE GENOMIC DNA]</scope>
    <source>
        <strain evidence="2">OdNE_18-Q3-R46-58_MAXAC.008</strain>
    </source>
</reference>
<evidence type="ECO:0000313" key="2">
    <source>
        <dbReference type="EMBL" id="MBK8572813.1"/>
    </source>
</evidence>
<feature type="transmembrane region" description="Helical" evidence="1">
    <location>
        <begin position="66"/>
        <end position="86"/>
    </location>
</feature>
<dbReference type="EMBL" id="JADKCH010000009">
    <property type="protein sequence ID" value="MBK8572813.1"/>
    <property type="molecule type" value="Genomic_DNA"/>
</dbReference>
<feature type="transmembrane region" description="Helical" evidence="1">
    <location>
        <begin position="153"/>
        <end position="175"/>
    </location>
</feature>
<keyword evidence="1" id="KW-0812">Transmembrane</keyword>
<keyword evidence="1" id="KW-1133">Transmembrane helix</keyword>
<comment type="caution">
    <text evidence="2">The sequence shown here is derived from an EMBL/GenBank/DDBJ whole genome shotgun (WGS) entry which is preliminary data.</text>
</comment>
<dbReference type="AlphaFoldDB" id="A0A936F2R3"/>
<keyword evidence="1" id="KW-0472">Membrane</keyword>
<evidence type="ECO:0000256" key="1">
    <source>
        <dbReference type="SAM" id="Phobius"/>
    </source>
</evidence>
<gene>
    <name evidence="2" type="ORF">IPN91_09250</name>
</gene>
<proteinExistence type="predicted"/>
<name>A0A936F2R3_9BACT</name>
<feature type="transmembrane region" description="Helical" evidence="1">
    <location>
        <begin position="20"/>
        <end position="39"/>
    </location>
</feature>
<sequence length="336" mass="37715">MTPFSRLLAAEGLKLRRAPAWRVVWMLPLLFVALQALVVERPFLALPALTPQVQATLEGLPLKSLVAFWAGVFYPLAVALVPALLFRPEHRFKAWRHLHSQPVARRGIYLAKAAWALLLCTIMLALVGLLLWAERKLLGFWNPALALPFHEDKVVRVLGWLWLSTLPLLAFYLWVSDRINSLAVPVVFGLAGLLLTIALAGQELPQPWRRDLIPWVLPYAAAEQVMRQGSTQQQAHVAGKEFQQEANSIRLPSGKTIRTWQNIPDEVLFPHPTHPGLAFGLVPAPVRDCCFSPLDGWMRAGIEPDHSRCPPRVNPTRLGDISQCSRASSFPFWSVW</sequence>
<dbReference type="CDD" id="cd21809">
    <property type="entry name" value="ABC-2_lan_permease-like"/>
    <property type="match status" value="1"/>
</dbReference>
<dbReference type="Proteomes" id="UP000709959">
    <property type="component" value="Unassembled WGS sequence"/>
</dbReference>
<dbReference type="Pfam" id="PF12730">
    <property type="entry name" value="ABC2_membrane_4"/>
    <property type="match status" value="1"/>
</dbReference>
<organism evidence="2 3">
    <name type="scientific">Candidatus Geothrix odensensis</name>
    <dbReference type="NCBI Taxonomy" id="2954440"/>
    <lineage>
        <taxon>Bacteria</taxon>
        <taxon>Pseudomonadati</taxon>
        <taxon>Acidobacteriota</taxon>
        <taxon>Holophagae</taxon>
        <taxon>Holophagales</taxon>
        <taxon>Holophagaceae</taxon>
        <taxon>Geothrix</taxon>
    </lineage>
</organism>
<protein>
    <submittedName>
        <fullName evidence="2">ABC transporter permease</fullName>
    </submittedName>
</protein>
<feature type="transmembrane region" description="Helical" evidence="1">
    <location>
        <begin position="107"/>
        <end position="133"/>
    </location>
</feature>
<accession>A0A936F2R3</accession>
<feature type="transmembrane region" description="Helical" evidence="1">
    <location>
        <begin position="182"/>
        <end position="201"/>
    </location>
</feature>
<evidence type="ECO:0000313" key="3">
    <source>
        <dbReference type="Proteomes" id="UP000709959"/>
    </source>
</evidence>